<protein>
    <submittedName>
        <fullName evidence="2">Uncharacterized protein</fullName>
    </submittedName>
</protein>
<reference evidence="3" key="1">
    <citation type="submission" date="2016-10" db="EMBL/GenBank/DDBJ databases">
        <authorList>
            <person name="Varghese N."/>
            <person name="Submissions S."/>
        </authorList>
    </citation>
    <scope>NUCLEOTIDE SEQUENCE [LARGE SCALE GENOMIC DNA]</scope>
    <source>
        <strain evidence="3">DSM 26348</strain>
    </source>
</reference>
<accession>A0A1I3RYK5</accession>
<dbReference type="EMBL" id="FOQD01000022">
    <property type="protein sequence ID" value="SFJ51673.1"/>
    <property type="molecule type" value="Genomic_DNA"/>
</dbReference>
<evidence type="ECO:0000313" key="3">
    <source>
        <dbReference type="Proteomes" id="UP000199518"/>
    </source>
</evidence>
<evidence type="ECO:0000313" key="2">
    <source>
        <dbReference type="EMBL" id="SFJ51673.1"/>
    </source>
</evidence>
<organism evidence="2 3">
    <name type="scientific">Planctomicrobium piriforme</name>
    <dbReference type="NCBI Taxonomy" id="1576369"/>
    <lineage>
        <taxon>Bacteria</taxon>
        <taxon>Pseudomonadati</taxon>
        <taxon>Planctomycetota</taxon>
        <taxon>Planctomycetia</taxon>
        <taxon>Planctomycetales</taxon>
        <taxon>Planctomycetaceae</taxon>
        <taxon>Planctomicrobium</taxon>
    </lineage>
</organism>
<keyword evidence="1" id="KW-0472">Membrane</keyword>
<keyword evidence="1" id="KW-0812">Transmembrane</keyword>
<dbReference type="AlphaFoldDB" id="A0A1I3RYK5"/>
<dbReference type="RefSeq" id="WP_092056395.1">
    <property type="nucleotide sequence ID" value="NZ_FOQD01000022.1"/>
</dbReference>
<proteinExistence type="predicted"/>
<dbReference type="Proteomes" id="UP000199518">
    <property type="component" value="Unassembled WGS sequence"/>
</dbReference>
<dbReference type="OrthoDB" id="217086at2"/>
<keyword evidence="3" id="KW-1185">Reference proteome</keyword>
<feature type="transmembrane region" description="Helical" evidence="1">
    <location>
        <begin position="15"/>
        <end position="34"/>
    </location>
</feature>
<evidence type="ECO:0000256" key="1">
    <source>
        <dbReference type="SAM" id="Phobius"/>
    </source>
</evidence>
<gene>
    <name evidence="2" type="ORF">SAMN05421753_12253</name>
</gene>
<dbReference type="STRING" id="1576369.SAMN05421753_12253"/>
<keyword evidence="1" id="KW-1133">Transmembrane helix</keyword>
<sequence length="163" mass="18354">MNTTQKYWYQDGGNVFAIVFVVIPITAFFGLAFYSKWQEDSKPQVVPMATGQLQQSLIGNPTFVVTLWHQHPGNLRNGALSVKVDSEMARGTGGSDFQIHSFELWEPNKDHAVSLAFPLKSFDSNIEMPITFQLTGKDIKPFIFKDVWLGNSWKSNQKLSPGQ</sequence>
<name>A0A1I3RYK5_9PLAN</name>